<reference evidence="1 2" key="1">
    <citation type="submission" date="2019-04" db="EMBL/GenBank/DDBJ databases">
        <title>An improved genome assembly and genetic linkage map for asparagus bean, Vigna unguiculata ssp. sesquipedialis.</title>
        <authorList>
            <person name="Xia Q."/>
            <person name="Zhang R."/>
            <person name="Dong Y."/>
        </authorList>
    </citation>
    <scope>NUCLEOTIDE SEQUENCE [LARGE SCALE GENOMIC DNA]</scope>
    <source>
        <tissue evidence="1">Leaf</tissue>
    </source>
</reference>
<evidence type="ECO:0000313" key="1">
    <source>
        <dbReference type="EMBL" id="QCD94697.1"/>
    </source>
</evidence>
<organism evidence="1 2">
    <name type="scientific">Vigna unguiculata</name>
    <name type="common">Cowpea</name>
    <dbReference type="NCBI Taxonomy" id="3917"/>
    <lineage>
        <taxon>Eukaryota</taxon>
        <taxon>Viridiplantae</taxon>
        <taxon>Streptophyta</taxon>
        <taxon>Embryophyta</taxon>
        <taxon>Tracheophyta</taxon>
        <taxon>Spermatophyta</taxon>
        <taxon>Magnoliopsida</taxon>
        <taxon>eudicotyledons</taxon>
        <taxon>Gunneridae</taxon>
        <taxon>Pentapetalae</taxon>
        <taxon>rosids</taxon>
        <taxon>fabids</taxon>
        <taxon>Fabales</taxon>
        <taxon>Fabaceae</taxon>
        <taxon>Papilionoideae</taxon>
        <taxon>50 kb inversion clade</taxon>
        <taxon>NPAAA clade</taxon>
        <taxon>indigoferoid/millettioid clade</taxon>
        <taxon>Phaseoleae</taxon>
        <taxon>Vigna</taxon>
    </lineage>
</organism>
<dbReference type="EMBL" id="CP039349">
    <property type="protein sequence ID" value="QCD94697.1"/>
    <property type="molecule type" value="Genomic_DNA"/>
</dbReference>
<dbReference type="Proteomes" id="UP000501690">
    <property type="component" value="Linkage Group LG5"/>
</dbReference>
<gene>
    <name evidence="1" type="ORF">DEO72_LG5g2782</name>
</gene>
<evidence type="ECO:0000313" key="2">
    <source>
        <dbReference type="Proteomes" id="UP000501690"/>
    </source>
</evidence>
<proteinExistence type="predicted"/>
<dbReference type="AlphaFoldDB" id="A0A4D6M1D8"/>
<keyword evidence="2" id="KW-1185">Reference proteome</keyword>
<accession>A0A4D6M1D8</accession>
<sequence length="88" mass="10100">MIELREMDSIDEDEEDADINFSKKVMILISKSNQGSIPKASREKKLGLASETEVEIRLQERPVLSSWKLNSLVQMWLQIVPKNETLVV</sequence>
<protein>
    <submittedName>
        <fullName evidence="1">Uncharacterized protein</fullName>
    </submittedName>
</protein>
<name>A0A4D6M1D8_VIGUN</name>